<dbReference type="EMBL" id="GBRH01239406">
    <property type="protein sequence ID" value="JAD58489.1"/>
    <property type="molecule type" value="Transcribed_RNA"/>
</dbReference>
<accession>A0A0A9B3A3</accession>
<sequence length="14" mass="1319">MVVGISGAVAVCRG</sequence>
<evidence type="ECO:0000313" key="1">
    <source>
        <dbReference type="EMBL" id="JAD58489.1"/>
    </source>
</evidence>
<organism evidence="1">
    <name type="scientific">Arundo donax</name>
    <name type="common">Giant reed</name>
    <name type="synonym">Donax arundinaceus</name>
    <dbReference type="NCBI Taxonomy" id="35708"/>
    <lineage>
        <taxon>Eukaryota</taxon>
        <taxon>Viridiplantae</taxon>
        <taxon>Streptophyta</taxon>
        <taxon>Embryophyta</taxon>
        <taxon>Tracheophyta</taxon>
        <taxon>Spermatophyta</taxon>
        <taxon>Magnoliopsida</taxon>
        <taxon>Liliopsida</taxon>
        <taxon>Poales</taxon>
        <taxon>Poaceae</taxon>
        <taxon>PACMAD clade</taxon>
        <taxon>Arundinoideae</taxon>
        <taxon>Arundineae</taxon>
        <taxon>Arundo</taxon>
    </lineage>
</organism>
<name>A0A0A9B3A3_ARUDO</name>
<reference evidence="1" key="1">
    <citation type="submission" date="2014-09" db="EMBL/GenBank/DDBJ databases">
        <authorList>
            <person name="Magalhaes I.L.F."/>
            <person name="Oliveira U."/>
            <person name="Santos F.R."/>
            <person name="Vidigal T.H.D.A."/>
            <person name="Brescovit A.D."/>
            <person name="Santos A.J."/>
        </authorList>
    </citation>
    <scope>NUCLEOTIDE SEQUENCE</scope>
    <source>
        <tissue evidence="1">Shoot tissue taken approximately 20 cm above the soil surface</tissue>
    </source>
</reference>
<protein>
    <submittedName>
        <fullName evidence="1">Uncharacterized protein</fullName>
    </submittedName>
</protein>
<reference evidence="1" key="2">
    <citation type="journal article" date="2015" name="Data Brief">
        <title>Shoot transcriptome of the giant reed, Arundo donax.</title>
        <authorList>
            <person name="Barrero R.A."/>
            <person name="Guerrero F.D."/>
            <person name="Moolhuijzen P."/>
            <person name="Goolsby J.A."/>
            <person name="Tidwell J."/>
            <person name="Bellgard S.E."/>
            <person name="Bellgard M.I."/>
        </authorList>
    </citation>
    <scope>NUCLEOTIDE SEQUENCE</scope>
    <source>
        <tissue evidence="1">Shoot tissue taken approximately 20 cm above the soil surface</tissue>
    </source>
</reference>
<proteinExistence type="predicted"/>